<dbReference type="PANTHER" id="PTHR48077">
    <property type="entry name" value="TRYPTOPHAN SYNTHASE-RELATED"/>
    <property type="match status" value="1"/>
</dbReference>
<dbReference type="EC" id="4.2.1.20" evidence="12"/>
<evidence type="ECO:0000256" key="7">
    <source>
        <dbReference type="ARBA" id="ARBA00022822"/>
    </source>
</evidence>
<dbReference type="Gene3D" id="3.40.50.1100">
    <property type="match status" value="2"/>
</dbReference>
<keyword evidence="15" id="KW-1185">Reference proteome</keyword>
<organism evidence="14 15">
    <name type="scientific">Amycolatopsis dendrobii</name>
    <dbReference type="NCBI Taxonomy" id="2760662"/>
    <lineage>
        <taxon>Bacteria</taxon>
        <taxon>Bacillati</taxon>
        <taxon>Actinomycetota</taxon>
        <taxon>Actinomycetes</taxon>
        <taxon>Pseudonocardiales</taxon>
        <taxon>Pseudonocardiaceae</taxon>
        <taxon>Amycolatopsis</taxon>
    </lineage>
</organism>
<feature type="domain" description="Tryptophan synthase beta chain-like PALP" evidence="13">
    <location>
        <begin position="77"/>
        <end position="415"/>
    </location>
</feature>
<comment type="catalytic activity">
    <reaction evidence="11 12">
        <text>(1S,2R)-1-C-(indol-3-yl)glycerol 3-phosphate + L-serine = D-glyceraldehyde 3-phosphate + L-tryptophan + H2O</text>
        <dbReference type="Rhea" id="RHEA:10532"/>
        <dbReference type="ChEBI" id="CHEBI:15377"/>
        <dbReference type="ChEBI" id="CHEBI:33384"/>
        <dbReference type="ChEBI" id="CHEBI:57912"/>
        <dbReference type="ChEBI" id="CHEBI:58866"/>
        <dbReference type="ChEBI" id="CHEBI:59776"/>
        <dbReference type="EC" id="4.2.1.20"/>
    </reaction>
</comment>
<reference evidence="14 15" key="1">
    <citation type="submission" date="2020-08" db="EMBL/GenBank/DDBJ databases">
        <title>Amycolatopsis sp. nov. DR6-1 isolated from Dendrobium heterocarpum.</title>
        <authorList>
            <person name="Tedsree N."/>
            <person name="Kuncharoen N."/>
            <person name="Likhitwitayawuid K."/>
            <person name="Tanasupawat S."/>
        </authorList>
    </citation>
    <scope>NUCLEOTIDE SEQUENCE [LARGE SCALE GENOMIC DNA]</scope>
    <source>
        <strain evidence="14 15">DR6-1</strain>
    </source>
</reference>
<comment type="similarity">
    <text evidence="4 12">Belongs to the TrpB family.</text>
</comment>
<dbReference type="RefSeq" id="WP_182895488.1">
    <property type="nucleotide sequence ID" value="NZ_JACGZW010000015.1"/>
</dbReference>
<keyword evidence="6 12" id="KW-0028">Amino-acid biosynthesis</keyword>
<feature type="modified residue" description="N6-(pyridoxal phosphate)lysine" evidence="12">
    <location>
        <position position="113"/>
    </location>
</feature>
<dbReference type="GO" id="GO:0052684">
    <property type="term" value="F:L-serine hydro-lyase (adding indole, L-tryptophan-forming) activity"/>
    <property type="evidence" value="ECO:0007669"/>
    <property type="project" value="TreeGrafter"/>
</dbReference>
<protein>
    <recommendedName>
        <fullName evidence="12">Tryptophan synthase beta chain</fullName>
        <ecNumber evidence="12">4.2.1.20</ecNumber>
    </recommendedName>
</protein>
<comment type="function">
    <text evidence="2 12">The beta subunit is responsible for the synthesis of L-tryptophan from indole and L-serine.</text>
</comment>
<dbReference type="InterPro" id="IPR006653">
    <property type="entry name" value="Trp_synth_b_CS"/>
</dbReference>
<keyword evidence="9 12" id="KW-0057">Aromatic amino acid biosynthesis</keyword>
<dbReference type="PIRSF" id="PIRSF001413">
    <property type="entry name" value="Trp_syn_beta"/>
    <property type="match status" value="1"/>
</dbReference>
<evidence type="ECO:0000256" key="6">
    <source>
        <dbReference type="ARBA" id="ARBA00022605"/>
    </source>
</evidence>
<dbReference type="PROSITE" id="PS00168">
    <property type="entry name" value="TRP_SYNTHASE_BETA"/>
    <property type="match status" value="1"/>
</dbReference>
<evidence type="ECO:0000256" key="2">
    <source>
        <dbReference type="ARBA" id="ARBA00002786"/>
    </source>
</evidence>
<evidence type="ECO:0000256" key="8">
    <source>
        <dbReference type="ARBA" id="ARBA00022898"/>
    </source>
</evidence>
<dbReference type="InterPro" id="IPR006316">
    <property type="entry name" value="Trp_synth_b-like"/>
</dbReference>
<dbReference type="Pfam" id="PF00291">
    <property type="entry name" value="PALP"/>
    <property type="match status" value="1"/>
</dbReference>
<dbReference type="AlphaFoldDB" id="A0A7W3W4M1"/>
<evidence type="ECO:0000256" key="1">
    <source>
        <dbReference type="ARBA" id="ARBA00001933"/>
    </source>
</evidence>
<accession>A0A7W3W4M1</accession>
<evidence type="ECO:0000313" key="14">
    <source>
        <dbReference type="EMBL" id="MBB1158753.1"/>
    </source>
</evidence>
<gene>
    <name evidence="12" type="primary">trpB</name>
    <name evidence="14" type="ORF">H4281_36890</name>
</gene>
<keyword evidence="7 12" id="KW-0822">Tryptophan biosynthesis</keyword>
<dbReference type="InterPro" id="IPR023026">
    <property type="entry name" value="Trp_synth_beta/beta-like"/>
</dbReference>
<keyword evidence="10 12" id="KW-0456">Lyase</keyword>
<evidence type="ECO:0000256" key="3">
    <source>
        <dbReference type="ARBA" id="ARBA00004733"/>
    </source>
</evidence>
<dbReference type="InterPro" id="IPR001926">
    <property type="entry name" value="TrpB-like_PALP"/>
</dbReference>
<dbReference type="GO" id="GO:0004834">
    <property type="term" value="F:tryptophan synthase activity"/>
    <property type="evidence" value="ECO:0007669"/>
    <property type="project" value="UniProtKB-UniRule"/>
</dbReference>
<comment type="cofactor">
    <cofactor evidence="1 12">
        <name>pyridoxal 5'-phosphate</name>
        <dbReference type="ChEBI" id="CHEBI:597326"/>
    </cofactor>
</comment>
<comment type="caution">
    <text evidence="14">The sequence shown here is derived from an EMBL/GenBank/DDBJ whole genome shotgun (WGS) entry which is preliminary data.</text>
</comment>
<keyword evidence="8 12" id="KW-0663">Pyridoxal phosphate</keyword>
<evidence type="ECO:0000313" key="15">
    <source>
        <dbReference type="Proteomes" id="UP000526734"/>
    </source>
</evidence>
<dbReference type="GO" id="GO:0030170">
    <property type="term" value="F:pyridoxal phosphate binding"/>
    <property type="evidence" value="ECO:0007669"/>
    <property type="project" value="InterPro"/>
</dbReference>
<name>A0A7W3W4M1_9PSEU</name>
<dbReference type="CDD" id="cd06446">
    <property type="entry name" value="Trp-synth_B"/>
    <property type="match status" value="1"/>
</dbReference>
<proteinExistence type="inferred from homology"/>
<comment type="subunit">
    <text evidence="5 12">Tetramer of two alpha and two beta chains.</text>
</comment>
<dbReference type="HAMAP" id="MF_00133">
    <property type="entry name" value="Trp_synth_beta"/>
    <property type="match status" value="1"/>
</dbReference>
<dbReference type="Proteomes" id="UP000526734">
    <property type="component" value="Unassembled WGS sequence"/>
</dbReference>
<dbReference type="GO" id="GO:0005737">
    <property type="term" value="C:cytoplasm"/>
    <property type="evidence" value="ECO:0007669"/>
    <property type="project" value="TreeGrafter"/>
</dbReference>
<dbReference type="EMBL" id="JACGZW010000015">
    <property type="protein sequence ID" value="MBB1158753.1"/>
    <property type="molecule type" value="Genomic_DNA"/>
</dbReference>
<comment type="pathway">
    <text evidence="3 12">Amino-acid biosynthesis; L-tryptophan biosynthesis; L-tryptophan from chorismate: step 5/5.</text>
</comment>
<dbReference type="NCBIfam" id="NF009057">
    <property type="entry name" value="PRK12391.1"/>
    <property type="match status" value="1"/>
</dbReference>
<dbReference type="PIRSF" id="PIRSF500824">
    <property type="entry name" value="TrpB_prok"/>
    <property type="match status" value="1"/>
</dbReference>
<dbReference type="SUPFAM" id="SSF53686">
    <property type="entry name" value="Tryptophan synthase beta subunit-like PLP-dependent enzymes"/>
    <property type="match status" value="1"/>
</dbReference>
<dbReference type="InterPro" id="IPR006654">
    <property type="entry name" value="Trp_synth_beta"/>
</dbReference>
<dbReference type="PANTHER" id="PTHR48077:SF6">
    <property type="entry name" value="TRYPTOPHAN SYNTHASE"/>
    <property type="match status" value="1"/>
</dbReference>
<evidence type="ECO:0000256" key="12">
    <source>
        <dbReference type="HAMAP-Rule" id="MF_00133"/>
    </source>
</evidence>
<sequence length="450" mass="48537">MAERTKYILDEADLPAQWYNVVPDLPEPPPPPLHPGTREPVGPADLAPLFPQALIEQEVTTERYLDIPEEVRDVYRLWRPSPLYRARRLEKALGTPARIYYKYEGVSPVGSHKPNTAVPQAFYNAAEGVTRLTTETGAGQWGSALAFACATFGLSCEVWQVRASYDQKPYRKLMMETFGAQVYPSPSDRTAAGRAILAEDPRSTGSLGIAISEAVEQAAADPGARYALGSVLNHVLLHQTVIGEEALRQFEMAGDTPDVLVGCTGGGSNFGGLAFPFLREKLAGRMNPVIRAVEPAACPTLTRGRYAYDFGDTAGLTPLLKMHTLGHGFIPDPIHAGGLRYHGMSPLISHIYELGLIEALAIGQQECFAAGVQFARTEGIIPAPEPTHALAACIQEALRCKEAGEEKVILTALCGHAHLDLPAYGAYLAGDMVDNELPDAALEESLTALP</sequence>
<dbReference type="NCBIfam" id="TIGR01415">
    <property type="entry name" value="trpB_rel"/>
    <property type="match status" value="1"/>
</dbReference>
<evidence type="ECO:0000256" key="9">
    <source>
        <dbReference type="ARBA" id="ARBA00023141"/>
    </source>
</evidence>
<dbReference type="UniPathway" id="UPA00035">
    <property type="reaction ID" value="UER00044"/>
</dbReference>
<evidence type="ECO:0000259" key="13">
    <source>
        <dbReference type="Pfam" id="PF00291"/>
    </source>
</evidence>
<evidence type="ECO:0000256" key="5">
    <source>
        <dbReference type="ARBA" id="ARBA00011270"/>
    </source>
</evidence>
<evidence type="ECO:0000256" key="11">
    <source>
        <dbReference type="ARBA" id="ARBA00049047"/>
    </source>
</evidence>
<evidence type="ECO:0000256" key="10">
    <source>
        <dbReference type="ARBA" id="ARBA00023239"/>
    </source>
</evidence>
<evidence type="ECO:0000256" key="4">
    <source>
        <dbReference type="ARBA" id="ARBA00009982"/>
    </source>
</evidence>
<dbReference type="InterPro" id="IPR036052">
    <property type="entry name" value="TrpB-like_PALP_sf"/>
</dbReference>